<gene>
    <name evidence="1" type="ORF">AGABI1DRAFT_125360</name>
</gene>
<dbReference type="RefSeq" id="XP_007326782.1">
    <property type="nucleotide sequence ID" value="XM_007326720.1"/>
</dbReference>
<name>K5W7R2_AGABU</name>
<keyword evidence="2" id="KW-1185">Reference proteome</keyword>
<accession>K5W7R2</accession>
<dbReference type="GeneID" id="18826291"/>
<dbReference type="Proteomes" id="UP000008493">
    <property type="component" value="Unassembled WGS sequence"/>
</dbReference>
<protein>
    <submittedName>
        <fullName evidence="1">Uncharacterized protein</fullName>
    </submittedName>
</protein>
<evidence type="ECO:0000313" key="1">
    <source>
        <dbReference type="EMBL" id="EKM82894.1"/>
    </source>
</evidence>
<dbReference type="InParanoid" id="K5W7R2"/>
<organism evidence="1 2">
    <name type="scientific">Agaricus bisporus var. burnettii (strain JB137-S8 / ATCC MYA-4627 / FGSC 10392)</name>
    <name type="common">White button mushroom</name>
    <dbReference type="NCBI Taxonomy" id="597362"/>
    <lineage>
        <taxon>Eukaryota</taxon>
        <taxon>Fungi</taxon>
        <taxon>Dikarya</taxon>
        <taxon>Basidiomycota</taxon>
        <taxon>Agaricomycotina</taxon>
        <taxon>Agaricomycetes</taxon>
        <taxon>Agaricomycetidae</taxon>
        <taxon>Agaricales</taxon>
        <taxon>Agaricineae</taxon>
        <taxon>Agaricaceae</taxon>
        <taxon>Agaricus</taxon>
    </lineage>
</organism>
<reference evidence="2" key="1">
    <citation type="journal article" date="2012" name="Proc. Natl. Acad. Sci. U.S.A.">
        <title>Genome sequence of the button mushroom Agaricus bisporus reveals mechanisms governing adaptation to a humic-rich ecological niche.</title>
        <authorList>
            <person name="Morin E."/>
            <person name="Kohler A."/>
            <person name="Baker A.R."/>
            <person name="Foulongne-Oriol M."/>
            <person name="Lombard V."/>
            <person name="Nagy L.G."/>
            <person name="Ohm R.A."/>
            <person name="Patyshakuliyeva A."/>
            <person name="Brun A."/>
            <person name="Aerts A.L."/>
            <person name="Bailey A.M."/>
            <person name="Billette C."/>
            <person name="Coutinho P.M."/>
            <person name="Deakin G."/>
            <person name="Doddapaneni H."/>
            <person name="Floudas D."/>
            <person name="Grimwood J."/>
            <person name="Hilden K."/>
            <person name="Kuees U."/>
            <person name="LaButti K.M."/>
            <person name="Lapidus A."/>
            <person name="Lindquist E.A."/>
            <person name="Lucas S.M."/>
            <person name="Murat C."/>
            <person name="Riley R.W."/>
            <person name="Salamov A.A."/>
            <person name="Schmutz J."/>
            <person name="Subramanian V."/>
            <person name="Woesten H.A.B."/>
            <person name="Xu J."/>
            <person name="Eastwood D.C."/>
            <person name="Foster G.D."/>
            <person name="Sonnenberg A.S."/>
            <person name="Cullen D."/>
            <person name="de Vries R.P."/>
            <person name="Lundell T."/>
            <person name="Hibbett D.S."/>
            <person name="Henrissat B."/>
            <person name="Burton K.S."/>
            <person name="Kerrigan R.W."/>
            <person name="Challen M.P."/>
            <person name="Grigoriev I.V."/>
            <person name="Martin F."/>
        </authorList>
    </citation>
    <scope>NUCLEOTIDE SEQUENCE [LARGE SCALE GENOMIC DNA]</scope>
    <source>
        <strain evidence="2">JB137-S8 / ATCC MYA-4627 / FGSC 10392</strain>
    </source>
</reference>
<dbReference type="EMBL" id="JH971386">
    <property type="protein sequence ID" value="EKM82894.1"/>
    <property type="molecule type" value="Genomic_DNA"/>
</dbReference>
<proteinExistence type="predicted"/>
<dbReference type="AlphaFoldDB" id="K5W7R2"/>
<dbReference type="KEGG" id="abp:AGABI1DRAFT125360"/>
<sequence>MAAVATSAAAPSVAYSYITEFHSGQKVEMTERERKRAKDALERAWNVNIWIVDYIRGGRDVEWLLMGRGHLSDSENLRYHWTVRAFFGSHAEMTFHLFGGKKGADLFLNGGKWGYGGGGGAENRAMVIGCGWCGLTRGEMLSMSDRSC</sequence>
<evidence type="ECO:0000313" key="2">
    <source>
        <dbReference type="Proteomes" id="UP000008493"/>
    </source>
</evidence>
<dbReference type="OMA" id="VNIWIVD"/>
<dbReference type="HOGENOM" id="CLU_1758260_0_0_1"/>